<accession>A0AAJ5X405</accession>
<dbReference type="KEGG" id="acob:P0Y56_10900"/>
<feature type="region of interest" description="Disordered" evidence="1">
    <location>
        <begin position="165"/>
        <end position="189"/>
    </location>
</feature>
<name>A0AAJ5X405_9SPHN</name>
<sequence length="189" mass="19892">MKRLALLAFALASGLAAAIPAPAFAQEDPGDSVDLVIVYGNDPCPASPDATRIVVCPRMEENERYRIPPNLRSSDDPANEAWASRVESLETVGASGVNSCSASGYGGFSGCTQQLIKQAYAEKRTGPGVKAAQLIEEERAKRLSTIDADAAAEQQRVEVIEKEYEARKQAEADAAEAAKAAGAQPQGGQ</sequence>
<evidence type="ECO:0000313" key="3">
    <source>
        <dbReference type="EMBL" id="WEK45539.1"/>
    </source>
</evidence>
<evidence type="ECO:0008006" key="5">
    <source>
        <dbReference type="Google" id="ProtNLM"/>
    </source>
</evidence>
<organism evidence="3 4">
    <name type="scientific">Candidatus Andeanibacterium colombiense</name>
    <dbReference type="NCBI Taxonomy" id="3121345"/>
    <lineage>
        <taxon>Bacteria</taxon>
        <taxon>Pseudomonadati</taxon>
        <taxon>Pseudomonadota</taxon>
        <taxon>Alphaproteobacteria</taxon>
        <taxon>Sphingomonadales</taxon>
        <taxon>Sphingomonadaceae</taxon>
        <taxon>Candidatus Andeanibacterium</taxon>
    </lineage>
</organism>
<evidence type="ECO:0000313" key="4">
    <source>
        <dbReference type="Proteomes" id="UP001218362"/>
    </source>
</evidence>
<proteinExistence type="predicted"/>
<feature type="signal peptide" evidence="2">
    <location>
        <begin position="1"/>
        <end position="25"/>
    </location>
</feature>
<gene>
    <name evidence="3" type="ORF">P0Y56_10900</name>
</gene>
<evidence type="ECO:0000256" key="2">
    <source>
        <dbReference type="SAM" id="SignalP"/>
    </source>
</evidence>
<dbReference type="AlphaFoldDB" id="A0AAJ5X405"/>
<reference evidence="3" key="1">
    <citation type="submission" date="2023-03" db="EMBL/GenBank/DDBJ databases">
        <title>Andean soil-derived lignocellulolytic bacterial consortium as a source of novel taxa and putative plastic-active enzymes.</title>
        <authorList>
            <person name="Diaz-Garcia L."/>
            <person name="Chuvochina M."/>
            <person name="Feuerriegel G."/>
            <person name="Bunk B."/>
            <person name="Sproer C."/>
            <person name="Streit W.R."/>
            <person name="Rodriguez L.M."/>
            <person name="Overmann J."/>
            <person name="Jimenez D.J."/>
        </authorList>
    </citation>
    <scope>NUCLEOTIDE SEQUENCE</scope>
    <source>
        <strain evidence="3">MAG 26</strain>
    </source>
</reference>
<evidence type="ECO:0000256" key="1">
    <source>
        <dbReference type="SAM" id="MobiDB-lite"/>
    </source>
</evidence>
<dbReference type="EMBL" id="CP119316">
    <property type="protein sequence ID" value="WEK45539.1"/>
    <property type="molecule type" value="Genomic_DNA"/>
</dbReference>
<feature type="compositionally biased region" description="Low complexity" evidence="1">
    <location>
        <begin position="175"/>
        <end position="189"/>
    </location>
</feature>
<protein>
    <recommendedName>
        <fullName evidence="5">Secreted protein</fullName>
    </recommendedName>
</protein>
<dbReference type="Proteomes" id="UP001218362">
    <property type="component" value="Chromosome"/>
</dbReference>
<keyword evidence="2" id="KW-0732">Signal</keyword>
<feature type="chain" id="PRO_5042505027" description="Secreted protein" evidence="2">
    <location>
        <begin position="26"/>
        <end position="189"/>
    </location>
</feature>